<evidence type="ECO:0000313" key="2">
    <source>
        <dbReference type="EMBL" id="MBE1609719.1"/>
    </source>
</evidence>
<dbReference type="Proteomes" id="UP000638648">
    <property type="component" value="Unassembled WGS sequence"/>
</dbReference>
<keyword evidence="3" id="KW-1185">Reference proteome</keyword>
<name>A0A927N0E9_9ACTN</name>
<dbReference type="Gene3D" id="3.40.109.10">
    <property type="entry name" value="NADH Oxidase"/>
    <property type="match status" value="1"/>
</dbReference>
<sequence length="336" mass="37065">MSRRHVLTEHEERLVVDAAVRAPSVLNTQPWRFVFGDDRLEIWADPSRQLASADPSGRFMAISCGAATYNAVLAIRYFGHEAWVQAQPRPLATYLAAVIHIGVRRPIASEDLAQYDVIAEPQTNRGPFRDWRLPFSLITRLEESAEAEGAYFRVLTSTEIDRVRRIVSRHDEDAGLAAEEAGLGVEGQAMEETRQAMEGSPWIGDPRAASTGGSGVPTPRSAERQAPIQDLEPPRHLAARDHTMFDHRPTLAVLSTPGDAQKDWVRAGMALEHVLLTAGLHGVAASFLDAPIERLADRGHLRSAALGLDHPQMVLRLGYPRSESIPKPRRPADQVK</sequence>
<dbReference type="PANTHER" id="PTHR23026">
    <property type="entry name" value="NADPH NITROREDUCTASE"/>
    <property type="match status" value="1"/>
</dbReference>
<dbReference type="EMBL" id="JADBEM010000001">
    <property type="protein sequence ID" value="MBE1609719.1"/>
    <property type="molecule type" value="Genomic_DNA"/>
</dbReference>
<dbReference type="Gene3D" id="3.40.109.30">
    <property type="entry name" value="putative nitroreductase (tm1586), domain 2"/>
    <property type="match status" value="1"/>
</dbReference>
<dbReference type="InterPro" id="IPR050627">
    <property type="entry name" value="Nitroreductase/BluB"/>
</dbReference>
<protein>
    <submittedName>
        <fullName evidence="2">Nitroreductase</fullName>
    </submittedName>
</protein>
<dbReference type="AlphaFoldDB" id="A0A927N0E9"/>
<dbReference type="PANTHER" id="PTHR23026:SF123">
    <property type="entry name" value="NAD(P)H NITROREDUCTASE RV3131-RELATED"/>
    <property type="match status" value="1"/>
</dbReference>
<dbReference type="InterPro" id="IPR000415">
    <property type="entry name" value="Nitroreductase-like"/>
</dbReference>
<comment type="caution">
    <text evidence="2">The sequence shown here is derived from an EMBL/GenBank/DDBJ whole genome shotgun (WGS) entry which is preliminary data.</text>
</comment>
<dbReference type="RefSeq" id="WP_192753251.1">
    <property type="nucleotide sequence ID" value="NZ_BAABJL010000163.1"/>
</dbReference>
<feature type="region of interest" description="Disordered" evidence="1">
    <location>
        <begin position="196"/>
        <end position="235"/>
    </location>
</feature>
<dbReference type="GO" id="GO:0016491">
    <property type="term" value="F:oxidoreductase activity"/>
    <property type="evidence" value="ECO:0007669"/>
    <property type="project" value="InterPro"/>
</dbReference>
<dbReference type="SUPFAM" id="SSF55469">
    <property type="entry name" value="FMN-dependent nitroreductase-like"/>
    <property type="match status" value="2"/>
</dbReference>
<reference evidence="2" key="1">
    <citation type="submission" date="2020-10" db="EMBL/GenBank/DDBJ databases">
        <title>Sequencing the genomes of 1000 actinobacteria strains.</title>
        <authorList>
            <person name="Klenk H.-P."/>
        </authorList>
    </citation>
    <scope>NUCLEOTIDE SEQUENCE</scope>
    <source>
        <strain evidence="2">DSM 45354</strain>
    </source>
</reference>
<accession>A0A927N0E9</accession>
<organism evidence="2 3">
    <name type="scientific">Actinopolymorpha pittospori</name>
    <dbReference type="NCBI Taxonomy" id="648752"/>
    <lineage>
        <taxon>Bacteria</taxon>
        <taxon>Bacillati</taxon>
        <taxon>Actinomycetota</taxon>
        <taxon>Actinomycetes</taxon>
        <taxon>Propionibacteriales</taxon>
        <taxon>Actinopolymorphaceae</taxon>
        <taxon>Actinopolymorpha</taxon>
    </lineage>
</organism>
<dbReference type="NCBIfam" id="NF047509">
    <property type="entry name" value="Rv3131_FMN_oxido"/>
    <property type="match status" value="1"/>
</dbReference>
<evidence type="ECO:0000313" key="3">
    <source>
        <dbReference type="Proteomes" id="UP000638648"/>
    </source>
</evidence>
<proteinExistence type="predicted"/>
<evidence type="ECO:0000256" key="1">
    <source>
        <dbReference type="SAM" id="MobiDB-lite"/>
    </source>
</evidence>
<gene>
    <name evidence="2" type="ORF">HEB94_006567</name>
</gene>